<proteinExistence type="predicted"/>
<evidence type="ECO:0000313" key="2">
    <source>
        <dbReference type="EnsemblPlants" id="OGLUM01G20690.1"/>
    </source>
</evidence>
<reference evidence="2" key="3">
    <citation type="submission" date="2018-05" db="EMBL/GenBank/DDBJ databases">
        <title>OgluRS3 (Oryza glumaepatula Reference Sequence Version 3).</title>
        <authorList>
            <person name="Zhang J."/>
            <person name="Kudrna D."/>
            <person name="Lee S."/>
            <person name="Talag J."/>
            <person name="Welchert J."/>
            <person name="Wing R.A."/>
        </authorList>
    </citation>
    <scope>NUCLEOTIDE SEQUENCE [LARGE SCALE GENOMIC DNA]</scope>
</reference>
<keyword evidence="3" id="KW-1185">Reference proteome</keyword>
<reference evidence="2" key="1">
    <citation type="submission" date="2013-08" db="EMBL/GenBank/DDBJ databases">
        <title>Oryza genome evolution.</title>
        <authorList>
            <person name="Wing R.A."/>
            <person name="Panaud O."/>
            <person name="Oliveira A.C."/>
        </authorList>
    </citation>
    <scope>NUCLEOTIDE SEQUENCE</scope>
</reference>
<feature type="compositionally biased region" description="Gly residues" evidence="1">
    <location>
        <begin position="17"/>
        <end position="32"/>
    </location>
</feature>
<accession>A0A0D9Y9L1</accession>
<evidence type="ECO:0000256" key="1">
    <source>
        <dbReference type="SAM" id="MobiDB-lite"/>
    </source>
</evidence>
<dbReference type="Proteomes" id="UP000026961">
    <property type="component" value="Chromosome 1"/>
</dbReference>
<dbReference type="HOGENOM" id="CLU_2593654_0_0_1"/>
<feature type="compositionally biased region" description="Polar residues" evidence="1">
    <location>
        <begin position="1"/>
        <end position="15"/>
    </location>
</feature>
<name>A0A0D9Y9L1_9ORYZ</name>
<dbReference type="EnsemblPlants" id="OGLUM01G20690.1">
    <property type="protein sequence ID" value="OGLUM01G20690.1"/>
    <property type="gene ID" value="OGLUM01G20690"/>
</dbReference>
<dbReference type="AlphaFoldDB" id="A0A0D9Y9L1"/>
<organism evidence="2">
    <name type="scientific">Oryza glumipatula</name>
    <dbReference type="NCBI Taxonomy" id="40148"/>
    <lineage>
        <taxon>Eukaryota</taxon>
        <taxon>Viridiplantae</taxon>
        <taxon>Streptophyta</taxon>
        <taxon>Embryophyta</taxon>
        <taxon>Tracheophyta</taxon>
        <taxon>Spermatophyta</taxon>
        <taxon>Magnoliopsida</taxon>
        <taxon>Liliopsida</taxon>
        <taxon>Poales</taxon>
        <taxon>Poaceae</taxon>
        <taxon>BOP clade</taxon>
        <taxon>Oryzoideae</taxon>
        <taxon>Oryzeae</taxon>
        <taxon>Oryzinae</taxon>
        <taxon>Oryza</taxon>
    </lineage>
</organism>
<feature type="region of interest" description="Disordered" evidence="1">
    <location>
        <begin position="1"/>
        <end position="34"/>
    </location>
</feature>
<reference evidence="2" key="2">
    <citation type="submission" date="2015-04" db="UniProtKB">
        <authorList>
            <consortium name="EnsemblPlants"/>
        </authorList>
    </citation>
    <scope>IDENTIFICATION</scope>
</reference>
<protein>
    <submittedName>
        <fullName evidence="2">Uncharacterized protein</fullName>
    </submittedName>
</protein>
<evidence type="ECO:0000313" key="3">
    <source>
        <dbReference type="Proteomes" id="UP000026961"/>
    </source>
</evidence>
<sequence>MDRQRQQSSRGNATATRGGGSSGKGGGGGVGKAAGKKPIKVSIISCGSGDTTQYTGPETMDQELFMRAIDVPIRHERNTA</sequence>
<dbReference type="Gramene" id="OGLUM01G20690.1">
    <property type="protein sequence ID" value="OGLUM01G20690.1"/>
    <property type="gene ID" value="OGLUM01G20690"/>
</dbReference>